<reference evidence="1 2" key="1">
    <citation type="submission" date="2019-11" db="EMBL/GenBank/DDBJ databases">
        <title>Pseudmonas karstica sp. nov. and Pseudomonas spelaei sp. nov. from caves.</title>
        <authorList>
            <person name="Zeman M."/>
        </authorList>
    </citation>
    <scope>NUCLEOTIDE SEQUENCE [LARGE SCALE GENOMIC DNA]</scope>
    <source>
        <strain evidence="1 2">CCM 7891</strain>
    </source>
</reference>
<proteinExistence type="predicted"/>
<dbReference type="AlphaFoldDB" id="A0A7X2RUT5"/>
<comment type="caution">
    <text evidence="1">The sequence shown here is derived from an EMBL/GenBank/DDBJ whole genome shotgun (WGS) entry which is preliminary data.</text>
</comment>
<evidence type="ECO:0000313" key="1">
    <source>
        <dbReference type="EMBL" id="MTD20440.1"/>
    </source>
</evidence>
<keyword evidence="2" id="KW-1185">Reference proteome</keyword>
<dbReference type="Proteomes" id="UP000431485">
    <property type="component" value="Unassembled WGS sequence"/>
</dbReference>
<protein>
    <submittedName>
        <fullName evidence="1">Uncharacterized protein</fullName>
    </submittedName>
</protein>
<name>A0A7X2RUT5_9PSED</name>
<dbReference type="EMBL" id="WLYI01000019">
    <property type="protein sequence ID" value="MTD20440.1"/>
    <property type="molecule type" value="Genomic_DNA"/>
</dbReference>
<organism evidence="1 2">
    <name type="scientific">Pseudomonas karstica</name>
    <dbReference type="NCBI Taxonomy" id="1055468"/>
    <lineage>
        <taxon>Bacteria</taxon>
        <taxon>Pseudomonadati</taxon>
        <taxon>Pseudomonadota</taxon>
        <taxon>Gammaproteobacteria</taxon>
        <taxon>Pseudomonadales</taxon>
        <taxon>Pseudomonadaceae</taxon>
        <taxon>Pseudomonas</taxon>
    </lineage>
</organism>
<evidence type="ECO:0000313" key="2">
    <source>
        <dbReference type="Proteomes" id="UP000431485"/>
    </source>
</evidence>
<accession>A0A7X2RUT5</accession>
<sequence length="47" mass="5432">MLPRRNTKKQLHRVTVSGAQAEFLYAITANQVFFCQQFCLDDQLLST</sequence>
<gene>
    <name evidence="1" type="ORF">GIR22_15030</name>
</gene>